<organism evidence="1 2">
    <name type="scientific">Pseudomonas kilonensis</name>
    <dbReference type="NCBI Taxonomy" id="132476"/>
    <lineage>
        <taxon>Bacteria</taxon>
        <taxon>Pseudomonadati</taxon>
        <taxon>Pseudomonadota</taxon>
        <taxon>Gammaproteobacteria</taxon>
        <taxon>Pseudomonadales</taxon>
        <taxon>Pseudomonadaceae</taxon>
        <taxon>Pseudomonas</taxon>
    </lineage>
</organism>
<protein>
    <submittedName>
        <fullName evidence="1">Uncharacterized protein</fullName>
    </submittedName>
</protein>
<evidence type="ECO:0000313" key="1">
    <source>
        <dbReference type="EMBL" id="SEE06457.1"/>
    </source>
</evidence>
<dbReference type="EMBL" id="FNTT01000002">
    <property type="protein sequence ID" value="SEE06457.1"/>
    <property type="molecule type" value="Genomic_DNA"/>
</dbReference>
<name>A0ABY0YX35_9PSED</name>
<keyword evidence="2" id="KW-1185">Reference proteome</keyword>
<reference evidence="1 2" key="1">
    <citation type="submission" date="2016-10" db="EMBL/GenBank/DDBJ databases">
        <authorList>
            <person name="Varghese N."/>
            <person name="Submissions S."/>
        </authorList>
    </citation>
    <scope>NUCLEOTIDE SEQUENCE [LARGE SCALE GENOMIC DNA]</scope>
    <source>
        <strain evidence="1 2">BS3780</strain>
    </source>
</reference>
<dbReference type="Proteomes" id="UP000183915">
    <property type="component" value="Unassembled WGS sequence"/>
</dbReference>
<proteinExistence type="predicted"/>
<sequence length="186" mass="20815">MEVGKVIRRKYEEWRAYACAARTASNELLTLLAQEPADPERASGVDFALVRFGNIDADALEQFNLWESDHGFPWHDSPEVIKSDARHLDLALWYGNLLCGLCFATPSGKRTVVRIKLLEGHPKRESGSHPLKRRVIQLCVLAVTQYCKIIGAELIEIDSPLPGAVPIYVENEFQMVNGALVLTLDE</sequence>
<evidence type="ECO:0000313" key="2">
    <source>
        <dbReference type="Proteomes" id="UP000183915"/>
    </source>
</evidence>
<accession>A0ABY0YX35</accession>
<gene>
    <name evidence="1" type="ORF">SAMN04490188_2483</name>
</gene>
<comment type="caution">
    <text evidence="1">The sequence shown here is derived from an EMBL/GenBank/DDBJ whole genome shotgun (WGS) entry which is preliminary data.</text>
</comment>